<proteinExistence type="predicted"/>
<keyword evidence="2" id="KW-1185">Reference proteome</keyword>
<dbReference type="Proteomes" id="UP000662814">
    <property type="component" value="Chromosome"/>
</dbReference>
<accession>A0ABX6YIC3</accession>
<protein>
    <submittedName>
        <fullName evidence="1">Uncharacterized protein</fullName>
    </submittedName>
</protein>
<dbReference type="RefSeq" id="WP_166986245.1">
    <property type="nucleotide sequence ID" value="NZ_CP061169.1"/>
</dbReference>
<gene>
    <name evidence="1" type="ORF">HCR76_17385</name>
</gene>
<evidence type="ECO:0000313" key="2">
    <source>
        <dbReference type="Proteomes" id="UP000662814"/>
    </source>
</evidence>
<sequence length="144" mass="15914">MTISAEEAARMPLVSDKQIEDRVADLIGRAIKRKWWIFFLDENGVQLPMIVPVEGAPLVPDEAATQHSIEGLHAIMEETGAAEVILVSERPTGSTVTLPDRVWASSMAQAARDRGIRVRAQLISHRTGVRWLAPDDYEGYRAAP</sequence>
<evidence type="ECO:0000313" key="1">
    <source>
        <dbReference type="EMBL" id="QPZ38523.1"/>
    </source>
</evidence>
<reference evidence="1 2" key="1">
    <citation type="submission" date="2020-12" db="EMBL/GenBank/DDBJ databases">
        <title>Microbacterium sp. HY060.</title>
        <authorList>
            <person name="Zhou J."/>
        </authorList>
    </citation>
    <scope>NUCLEOTIDE SEQUENCE [LARGE SCALE GENOMIC DNA]</scope>
    <source>
        <strain evidence="1 2">HY60</strain>
    </source>
</reference>
<dbReference type="EMBL" id="CP061169">
    <property type="protein sequence ID" value="QPZ38523.1"/>
    <property type="molecule type" value="Genomic_DNA"/>
</dbReference>
<name>A0ABX6YIC3_9MICO</name>
<organism evidence="1 2">
    <name type="scientific">Paramicrobacterium chengjingii</name>
    <dbReference type="NCBI Taxonomy" id="2769067"/>
    <lineage>
        <taxon>Bacteria</taxon>
        <taxon>Bacillati</taxon>
        <taxon>Actinomycetota</taxon>
        <taxon>Actinomycetes</taxon>
        <taxon>Micrococcales</taxon>
        <taxon>Microbacteriaceae</taxon>
        <taxon>Paramicrobacterium</taxon>
    </lineage>
</organism>